<dbReference type="Proteomes" id="UP000728185">
    <property type="component" value="Unassembled WGS sequence"/>
</dbReference>
<dbReference type="Gene3D" id="3.30.60.90">
    <property type="match status" value="1"/>
</dbReference>
<dbReference type="GO" id="GO:0099536">
    <property type="term" value="P:synaptic signaling"/>
    <property type="evidence" value="ECO:0007669"/>
    <property type="project" value="TreeGrafter"/>
</dbReference>
<dbReference type="InterPro" id="IPR000433">
    <property type="entry name" value="Znf_ZZ"/>
</dbReference>
<dbReference type="PANTHER" id="PTHR12268:SF27">
    <property type="entry name" value="DYSTROBREVIN, ISOFORM F"/>
    <property type="match status" value="1"/>
</dbReference>
<comment type="caution">
    <text evidence="7">The sequence shown here is derived from an EMBL/GenBank/DDBJ whole genome shotgun (WGS) entry which is preliminary data.</text>
</comment>
<dbReference type="InterPro" id="IPR043145">
    <property type="entry name" value="Znf_ZZ_sf"/>
</dbReference>
<dbReference type="GO" id="GO:0005886">
    <property type="term" value="C:plasma membrane"/>
    <property type="evidence" value="ECO:0007669"/>
    <property type="project" value="TreeGrafter"/>
</dbReference>
<keyword evidence="1" id="KW-0479">Metal-binding</keyword>
<dbReference type="GO" id="GO:0045202">
    <property type="term" value="C:synapse"/>
    <property type="evidence" value="ECO:0007669"/>
    <property type="project" value="TreeGrafter"/>
</dbReference>
<dbReference type="OrthoDB" id="6019271at2759"/>
<keyword evidence="8" id="KW-1185">Reference proteome</keyword>
<keyword evidence="2 4" id="KW-0863">Zinc-finger</keyword>
<feature type="compositionally biased region" description="Polar residues" evidence="5">
    <location>
        <begin position="619"/>
        <end position="629"/>
    </location>
</feature>
<sequence length="683" mass="74249">LLINILNLFLTSQNHHNLFPLAQTLRLLSIVTSEIEKHSDRGVLRSNACRSWIAVACLVDHLPSTCFRRKCYFEIFELRLNSPDFVDIVRHNVRCEVCKREPIWGLRYKCTRCPHYNLCPDCFWTGATTDQHTNVHDVKEYSSSSKSHSRQFGHSLRKSFNLSRLTGSTTQSGVANSTESAGVVAGGSQRLSTAGQQMYKRAPLGSIFEWNSAPGSVDANGFAKNGSVMSPPGTTGSVEPTGPMSGATQLTYRPQMPVSAVRSPLPHRRLQQLNPLFLSAPANPTIQPFPNSNVIITQAPIYTPGPMVTMPGYPSETSMVRVTNPQLAHPIMHMAHNPMRTRTPGAIDPERYPTLLSPPAGCDPRQMLLNSTVPSQVLNSGGYLMGTPMYRPTADSLSSATNSEPWSTSVPAANPMLQPSSQTMEQRQPIQTNMLNSTTNVIRNPDMKCLEEHQLIARYAAQLAAASAFHSEFGKFGDSPQTQKQLIAELQAKNRPNTLAQLNRLEGQSTASGGGGGSTGGTSTTAVGGTTGSGSGGGTSTNSGDNPKLVTELQALRQRKDELETRMSNLQRNRTELMLQLETLVRLLSVTGGPIQASQTRHQTIDVAESVLGDLSPTGLLSATPSSNNRFRHTSRLGTKPPENPPRRSSSLCQTMSDRDRFGSRTAEVGSIHCSSLRNYISS</sequence>
<evidence type="ECO:0000256" key="5">
    <source>
        <dbReference type="SAM" id="MobiDB-lite"/>
    </source>
</evidence>
<gene>
    <name evidence="7" type="ORF">FBUS_03222</name>
</gene>
<evidence type="ECO:0000259" key="6">
    <source>
        <dbReference type="PROSITE" id="PS50135"/>
    </source>
</evidence>
<name>A0A8E0VCV5_9TREM</name>
<evidence type="ECO:0000313" key="8">
    <source>
        <dbReference type="Proteomes" id="UP000728185"/>
    </source>
</evidence>
<evidence type="ECO:0000256" key="2">
    <source>
        <dbReference type="ARBA" id="ARBA00022771"/>
    </source>
</evidence>
<evidence type="ECO:0000256" key="3">
    <source>
        <dbReference type="ARBA" id="ARBA00022833"/>
    </source>
</evidence>
<feature type="domain" description="ZZ-type" evidence="6">
    <location>
        <begin position="90"/>
        <end position="146"/>
    </location>
</feature>
<dbReference type="EMBL" id="LUCM01010986">
    <property type="protein sequence ID" value="KAA0184664.1"/>
    <property type="molecule type" value="Genomic_DNA"/>
</dbReference>
<keyword evidence="3" id="KW-0862">Zinc</keyword>
<evidence type="ECO:0000256" key="4">
    <source>
        <dbReference type="PROSITE-ProRule" id="PRU00228"/>
    </source>
</evidence>
<feature type="region of interest" description="Disordered" evidence="5">
    <location>
        <begin position="619"/>
        <end position="654"/>
    </location>
</feature>
<dbReference type="SUPFAM" id="SSF57850">
    <property type="entry name" value="RING/U-box"/>
    <property type="match status" value="1"/>
</dbReference>
<evidence type="ECO:0000256" key="1">
    <source>
        <dbReference type="ARBA" id="ARBA00022723"/>
    </source>
</evidence>
<accession>A0A8E0VCV5</accession>
<dbReference type="GO" id="GO:0008270">
    <property type="term" value="F:zinc ion binding"/>
    <property type="evidence" value="ECO:0007669"/>
    <property type="project" value="UniProtKB-KW"/>
</dbReference>
<dbReference type="Pfam" id="PF00569">
    <property type="entry name" value="ZZ"/>
    <property type="match status" value="1"/>
</dbReference>
<reference evidence="7" key="1">
    <citation type="submission" date="2019-05" db="EMBL/GenBank/DDBJ databases">
        <title>Annotation for the trematode Fasciolopsis buski.</title>
        <authorList>
            <person name="Choi Y.-J."/>
        </authorList>
    </citation>
    <scope>NUCLEOTIDE SEQUENCE</scope>
    <source>
        <strain evidence="7">HT</strain>
        <tissue evidence="7">Whole worm</tissue>
    </source>
</reference>
<feature type="compositionally biased region" description="Gly residues" evidence="5">
    <location>
        <begin position="529"/>
        <end position="539"/>
    </location>
</feature>
<dbReference type="SMART" id="SM00291">
    <property type="entry name" value="ZnF_ZZ"/>
    <property type="match status" value="1"/>
</dbReference>
<dbReference type="PANTHER" id="PTHR12268">
    <property type="entry name" value="E3 UBIQUITIN-PROTEIN LIGASE KCMF1"/>
    <property type="match status" value="1"/>
</dbReference>
<feature type="non-terminal residue" evidence="7">
    <location>
        <position position="1"/>
    </location>
</feature>
<feature type="region of interest" description="Disordered" evidence="5">
    <location>
        <begin position="507"/>
        <end position="547"/>
    </location>
</feature>
<protein>
    <submittedName>
        <fullName evidence="7">Dystrobrevin</fullName>
    </submittedName>
</protein>
<dbReference type="InterPro" id="IPR050774">
    <property type="entry name" value="KCMF1/Dystrophin"/>
</dbReference>
<evidence type="ECO:0000313" key="7">
    <source>
        <dbReference type="EMBL" id="KAA0184664.1"/>
    </source>
</evidence>
<proteinExistence type="predicted"/>
<dbReference type="AlphaFoldDB" id="A0A8E0VCV5"/>
<organism evidence="7 8">
    <name type="scientific">Fasciolopsis buskii</name>
    <dbReference type="NCBI Taxonomy" id="27845"/>
    <lineage>
        <taxon>Eukaryota</taxon>
        <taxon>Metazoa</taxon>
        <taxon>Spiralia</taxon>
        <taxon>Lophotrochozoa</taxon>
        <taxon>Platyhelminthes</taxon>
        <taxon>Trematoda</taxon>
        <taxon>Digenea</taxon>
        <taxon>Plagiorchiida</taxon>
        <taxon>Echinostomata</taxon>
        <taxon>Echinostomatoidea</taxon>
        <taxon>Fasciolidae</taxon>
        <taxon>Fasciolopsis</taxon>
    </lineage>
</organism>
<dbReference type="PROSITE" id="PS50135">
    <property type="entry name" value="ZF_ZZ_2"/>
    <property type="match status" value="1"/>
</dbReference>